<dbReference type="PROSITE" id="PS50178">
    <property type="entry name" value="ZF_FYVE"/>
    <property type="match status" value="1"/>
</dbReference>
<dbReference type="Gene3D" id="6.10.140.100">
    <property type="match status" value="1"/>
</dbReference>
<organism evidence="12 13">
    <name type="scientific">Antrodiella citrinella</name>
    <dbReference type="NCBI Taxonomy" id="2447956"/>
    <lineage>
        <taxon>Eukaryota</taxon>
        <taxon>Fungi</taxon>
        <taxon>Dikarya</taxon>
        <taxon>Basidiomycota</taxon>
        <taxon>Agaricomycotina</taxon>
        <taxon>Agaricomycetes</taxon>
        <taxon>Polyporales</taxon>
        <taxon>Steccherinaceae</taxon>
        <taxon>Antrodiella</taxon>
    </lineage>
</organism>
<accession>A0A4S4MPG6</accession>
<keyword evidence="4" id="KW-0479">Metal-binding</keyword>
<evidence type="ECO:0000259" key="11">
    <source>
        <dbReference type="PROSITE" id="PS50179"/>
    </source>
</evidence>
<dbReference type="Gene3D" id="3.30.40.10">
    <property type="entry name" value="Zinc/RING finger domain, C3HC4 (zinc finger)"/>
    <property type="match status" value="1"/>
</dbReference>
<evidence type="ECO:0000256" key="8">
    <source>
        <dbReference type="PROSITE-ProRule" id="PRU00091"/>
    </source>
</evidence>
<keyword evidence="6 8" id="KW-0863">Zinc-finger</keyword>
<comment type="caution">
    <text evidence="12">The sequence shown here is derived from an EMBL/GenBank/DDBJ whole genome shotgun (WGS) entry which is preliminary data.</text>
</comment>
<dbReference type="CDD" id="cd15735">
    <property type="entry name" value="FYVE_spVPS27p_like"/>
    <property type="match status" value="1"/>
</dbReference>
<dbReference type="EMBL" id="SGPM01000213">
    <property type="protein sequence ID" value="THH27946.1"/>
    <property type="molecule type" value="Genomic_DNA"/>
</dbReference>
<dbReference type="GO" id="GO:0005769">
    <property type="term" value="C:early endosome"/>
    <property type="evidence" value="ECO:0007669"/>
    <property type="project" value="TreeGrafter"/>
</dbReference>
<feature type="compositionally biased region" description="Polar residues" evidence="9">
    <location>
        <begin position="559"/>
        <end position="571"/>
    </location>
</feature>
<keyword evidence="5" id="KW-0967">Endosome</keyword>
<dbReference type="Proteomes" id="UP000308730">
    <property type="component" value="Unassembled WGS sequence"/>
</dbReference>
<dbReference type="PROSITE" id="PS50330">
    <property type="entry name" value="UIM"/>
    <property type="match status" value="2"/>
</dbReference>
<evidence type="ECO:0000313" key="13">
    <source>
        <dbReference type="Proteomes" id="UP000308730"/>
    </source>
</evidence>
<dbReference type="OrthoDB" id="957735at2759"/>
<dbReference type="GO" id="GO:0031623">
    <property type="term" value="P:receptor internalization"/>
    <property type="evidence" value="ECO:0007669"/>
    <property type="project" value="TreeGrafter"/>
</dbReference>
<dbReference type="Gene3D" id="1.20.5.1940">
    <property type="match status" value="1"/>
</dbReference>
<feature type="compositionally biased region" description="Pro residues" evidence="9">
    <location>
        <begin position="666"/>
        <end position="685"/>
    </location>
</feature>
<evidence type="ECO:0000256" key="9">
    <source>
        <dbReference type="SAM" id="MobiDB-lite"/>
    </source>
</evidence>
<dbReference type="InterPro" id="IPR008942">
    <property type="entry name" value="ENTH_VHS"/>
</dbReference>
<evidence type="ECO:0000256" key="6">
    <source>
        <dbReference type="ARBA" id="ARBA00022771"/>
    </source>
</evidence>
<protein>
    <recommendedName>
        <fullName evidence="3">Vacuolar protein sorting-associated protein 27</fullName>
    </recommendedName>
</protein>
<dbReference type="InterPro" id="IPR002014">
    <property type="entry name" value="VHS_dom"/>
</dbReference>
<gene>
    <name evidence="12" type="ORF">EUX98_g6241</name>
</gene>
<feature type="region of interest" description="Disordered" evidence="9">
    <location>
        <begin position="623"/>
        <end position="696"/>
    </location>
</feature>
<dbReference type="SMART" id="SM00726">
    <property type="entry name" value="UIM"/>
    <property type="match status" value="2"/>
</dbReference>
<dbReference type="GO" id="GO:0010008">
    <property type="term" value="C:endosome membrane"/>
    <property type="evidence" value="ECO:0007669"/>
    <property type="project" value="UniProtKB-SubCell"/>
</dbReference>
<feature type="region of interest" description="Disordered" evidence="9">
    <location>
        <begin position="295"/>
        <end position="318"/>
    </location>
</feature>
<evidence type="ECO:0000256" key="4">
    <source>
        <dbReference type="ARBA" id="ARBA00022723"/>
    </source>
</evidence>
<dbReference type="PROSITE" id="PS50179">
    <property type="entry name" value="VHS"/>
    <property type="match status" value="1"/>
</dbReference>
<dbReference type="Pfam" id="PF02809">
    <property type="entry name" value="UIM"/>
    <property type="match status" value="2"/>
</dbReference>
<dbReference type="GO" id="GO:0008270">
    <property type="term" value="F:zinc ion binding"/>
    <property type="evidence" value="ECO:0007669"/>
    <property type="project" value="UniProtKB-KW"/>
</dbReference>
<dbReference type="InterPro" id="IPR000306">
    <property type="entry name" value="Znf_FYVE"/>
</dbReference>
<keyword evidence="13" id="KW-1185">Reference proteome</keyword>
<feature type="compositionally biased region" description="Low complexity" evidence="9">
    <location>
        <begin position="623"/>
        <end position="633"/>
    </location>
</feature>
<feature type="region of interest" description="Disordered" evidence="9">
    <location>
        <begin position="518"/>
        <end position="571"/>
    </location>
</feature>
<dbReference type="SUPFAM" id="SSF57903">
    <property type="entry name" value="FYVE/PHD zinc finger"/>
    <property type="match status" value="1"/>
</dbReference>
<dbReference type="GO" id="GO:0007034">
    <property type="term" value="P:vacuolar transport"/>
    <property type="evidence" value="ECO:0007669"/>
    <property type="project" value="UniProtKB-ARBA"/>
</dbReference>
<dbReference type="Gene3D" id="1.25.40.90">
    <property type="match status" value="1"/>
</dbReference>
<dbReference type="InterPro" id="IPR011011">
    <property type="entry name" value="Znf_FYVE_PHD"/>
</dbReference>
<comment type="subcellular location">
    <subcellularLocation>
        <location evidence="1">Endosome membrane</location>
        <topology evidence="1">Peripheral membrane protein</topology>
        <orientation evidence="1">Cytoplasmic side</orientation>
    </subcellularLocation>
</comment>
<dbReference type="InterPro" id="IPR013083">
    <property type="entry name" value="Znf_RING/FYVE/PHD"/>
</dbReference>
<feature type="domain" description="VHS" evidence="11">
    <location>
        <begin position="91"/>
        <end position="212"/>
    </location>
</feature>
<feature type="compositionally biased region" description="Low complexity" evidence="9">
    <location>
        <begin position="528"/>
        <end position="555"/>
    </location>
</feature>
<sequence>MFASLVKHIRTPLCPSSVKSHRVRASVTEDALRASLRGHKLPLIPVVEHNVEPLLSRQFMTSLLSSLLWGTSQLDDAVDRATSELLPSGAEDIALNLEICDQIRSKSVPPKDAMRALKRRLNHKNPNVQLLALGLTDTCIKNGGDPFLVEVASREFVDNLVSILKISGLNHDVKSKILRMVQNWSVAFEGKGNLSYVGEVYKTLQREGFTFPPRDLAVTSSAMVDTQTAPEWIDSDVCLRCRTPFSFTNRKHHCRNCGQVFDQQCSSKSMALPHFGITQEVRVCDSCHMKLTKKASKHRSSQSVSGSRHRSAREATDADLQRAIQLSLEEVGAAGGHRPGYVPSPAPWQTYEPPLVDRTSSRTADEEEDPDLKAAIEASLREANAPRPSAPVGIETPRVEAPSFSYGYAQSYPPSAATPKPTVPTLPNYDLEPLETDTILTFSQTVEQIQAQGGRDLSKYPAVNELFDKANGLRPKLAMSLSDTDRKEELLSEMHEKLSQAVRLYDKLLTDQVSHPSWRAAPPVASTSSQPSYNQHYQSQQQAASSEYNQAYQQAPPASYNQWQPQRVTSPAVQQAGQNVYYAPETPVSQQQVQTPVTNGAYAPPVSQAAYYSANAYQAQPNAPQQAQSYASPVTSPGPVSIQQYSVQQPQATGESSHTQPLQVSQPPPPPSMQGQHIPPPPIQSPPILSTSPAQSMLARHNTLPNRQLASPAAPGQYAPALKPVQRSNTITTQSHNPQQLQHLQQTAAPQLPVFPAVPAAPPQTYEYQNAPAYAQPPEERKEALLIDL</sequence>
<dbReference type="CDD" id="cd16979">
    <property type="entry name" value="VHS_Vps27"/>
    <property type="match status" value="1"/>
</dbReference>
<dbReference type="InterPro" id="IPR017455">
    <property type="entry name" value="Znf_FYVE-rel"/>
</dbReference>
<dbReference type="SMART" id="SM00288">
    <property type="entry name" value="VHS"/>
    <property type="match status" value="1"/>
</dbReference>
<dbReference type="FunFam" id="3.30.40.10:FF:000105">
    <property type="entry name" value="WD repeat and FYVE domain-containing protein 2"/>
    <property type="match status" value="1"/>
</dbReference>
<evidence type="ECO:0000256" key="1">
    <source>
        <dbReference type="ARBA" id="ARBA00004125"/>
    </source>
</evidence>
<dbReference type="PANTHER" id="PTHR46275:SF1">
    <property type="entry name" value="HEPATOCYTE GROWTH FACTOR-REGULATED TYROSINE KINASE SUBSTRATE"/>
    <property type="match status" value="1"/>
</dbReference>
<dbReference type="Pfam" id="PF01363">
    <property type="entry name" value="FYVE"/>
    <property type="match status" value="1"/>
</dbReference>
<evidence type="ECO:0000313" key="12">
    <source>
        <dbReference type="EMBL" id="THH27946.1"/>
    </source>
</evidence>
<feature type="domain" description="FYVE-type" evidence="10">
    <location>
        <begin position="232"/>
        <end position="292"/>
    </location>
</feature>
<dbReference type="GO" id="GO:0032456">
    <property type="term" value="P:endocytic recycling"/>
    <property type="evidence" value="ECO:0007669"/>
    <property type="project" value="TreeGrafter"/>
</dbReference>
<feature type="compositionally biased region" description="Polar residues" evidence="9">
    <location>
        <begin position="641"/>
        <end position="659"/>
    </location>
</feature>
<keyword evidence="7" id="KW-0862">Zinc</keyword>
<dbReference type="SMART" id="SM00064">
    <property type="entry name" value="FYVE"/>
    <property type="match status" value="1"/>
</dbReference>
<dbReference type="InterPro" id="IPR003903">
    <property type="entry name" value="UIM_dom"/>
</dbReference>
<evidence type="ECO:0000256" key="7">
    <source>
        <dbReference type="ARBA" id="ARBA00022833"/>
    </source>
</evidence>
<dbReference type="GO" id="GO:0035091">
    <property type="term" value="F:phosphatidylinositol binding"/>
    <property type="evidence" value="ECO:0007669"/>
    <property type="project" value="InterPro"/>
</dbReference>
<dbReference type="CDD" id="cd21385">
    <property type="entry name" value="GAT_Vps27"/>
    <property type="match status" value="1"/>
</dbReference>
<dbReference type="GO" id="GO:0043130">
    <property type="term" value="F:ubiquitin binding"/>
    <property type="evidence" value="ECO:0007669"/>
    <property type="project" value="InterPro"/>
</dbReference>
<dbReference type="PANTHER" id="PTHR46275">
    <property type="entry name" value="HEPATOCYTE GROWTH FACTOR-REGULATED TYROSINE KINASE SUBSTRATE"/>
    <property type="match status" value="1"/>
</dbReference>
<dbReference type="SUPFAM" id="SSF48464">
    <property type="entry name" value="ENTH/VHS domain"/>
    <property type="match status" value="1"/>
</dbReference>
<dbReference type="AlphaFoldDB" id="A0A4S4MPG6"/>
<dbReference type="InterPro" id="IPR017073">
    <property type="entry name" value="HGS/VPS27"/>
</dbReference>
<evidence type="ECO:0000256" key="3">
    <source>
        <dbReference type="ARBA" id="ARBA00017753"/>
    </source>
</evidence>
<reference evidence="12 13" key="1">
    <citation type="submission" date="2019-02" db="EMBL/GenBank/DDBJ databases">
        <title>Genome sequencing of the rare red list fungi Antrodiella citrinella (Flaviporus citrinellus).</title>
        <authorList>
            <person name="Buettner E."/>
            <person name="Kellner H."/>
        </authorList>
    </citation>
    <scope>NUCLEOTIDE SEQUENCE [LARGE SCALE GENOMIC DNA]</scope>
    <source>
        <strain evidence="12 13">DSM 108506</strain>
    </source>
</reference>
<proteinExistence type="inferred from homology"/>
<dbReference type="Pfam" id="PF00790">
    <property type="entry name" value="VHS"/>
    <property type="match status" value="1"/>
</dbReference>
<evidence type="ECO:0000256" key="5">
    <source>
        <dbReference type="ARBA" id="ARBA00022753"/>
    </source>
</evidence>
<feature type="region of interest" description="Disordered" evidence="9">
    <location>
        <begin position="335"/>
        <end position="370"/>
    </location>
</feature>
<name>A0A4S4MPG6_9APHY</name>
<comment type="similarity">
    <text evidence="2">Belongs to the VPS27 family.</text>
</comment>
<evidence type="ECO:0000256" key="2">
    <source>
        <dbReference type="ARBA" id="ARBA00008597"/>
    </source>
</evidence>
<evidence type="ECO:0000259" key="10">
    <source>
        <dbReference type="PROSITE" id="PS50178"/>
    </source>
</evidence>